<name>A0A7S1PGL9_9EUKA</name>
<evidence type="ECO:0000256" key="1">
    <source>
        <dbReference type="SAM" id="MobiDB-lite"/>
    </source>
</evidence>
<feature type="compositionally biased region" description="Low complexity" evidence="1">
    <location>
        <begin position="31"/>
        <end position="40"/>
    </location>
</feature>
<keyword evidence="2" id="KW-1133">Transmembrane helix</keyword>
<keyword evidence="2" id="KW-0812">Transmembrane</keyword>
<feature type="transmembrane region" description="Helical" evidence="2">
    <location>
        <begin position="89"/>
        <end position="109"/>
    </location>
</feature>
<dbReference type="EMBL" id="HBGD01003272">
    <property type="protein sequence ID" value="CAD9079472.1"/>
    <property type="molecule type" value="Transcribed_RNA"/>
</dbReference>
<organism evidence="4">
    <name type="scientific">Percolomonas cosmopolitus</name>
    <dbReference type="NCBI Taxonomy" id="63605"/>
    <lineage>
        <taxon>Eukaryota</taxon>
        <taxon>Discoba</taxon>
        <taxon>Heterolobosea</taxon>
        <taxon>Tetramitia</taxon>
        <taxon>Eutetramitia</taxon>
        <taxon>Percolomonadidae</taxon>
        <taxon>Percolomonas</taxon>
    </lineage>
</organism>
<feature type="region of interest" description="Disordered" evidence="1">
    <location>
        <begin position="26"/>
        <end position="67"/>
    </location>
</feature>
<evidence type="ECO:0000256" key="2">
    <source>
        <dbReference type="SAM" id="Phobius"/>
    </source>
</evidence>
<feature type="signal peptide" evidence="3">
    <location>
        <begin position="1"/>
        <end position="19"/>
    </location>
</feature>
<protein>
    <submittedName>
        <fullName evidence="4">Uncharacterized protein</fullName>
    </submittedName>
</protein>
<dbReference type="AlphaFoldDB" id="A0A7S1PGL9"/>
<proteinExistence type="predicted"/>
<gene>
    <name evidence="4" type="ORF">PCOS0759_LOCUS2706</name>
</gene>
<accession>A0A7S1PGL9</accession>
<keyword evidence="2" id="KW-0472">Membrane</keyword>
<evidence type="ECO:0000313" key="4">
    <source>
        <dbReference type="EMBL" id="CAD9079472.1"/>
    </source>
</evidence>
<evidence type="ECO:0000256" key="3">
    <source>
        <dbReference type="SAM" id="SignalP"/>
    </source>
</evidence>
<sequence>MTILSLSDLLLSGTMIINALSIIDVTPSPPSSSSSSSSSSTDNDTLLPTQMEEGKSDSESLGIGNGASASVSTSFYINRLKMLLREFQTFRIVVAFWNLLMLVLMVVLFR</sequence>
<reference evidence="4" key="1">
    <citation type="submission" date="2021-01" db="EMBL/GenBank/DDBJ databases">
        <authorList>
            <person name="Corre E."/>
            <person name="Pelletier E."/>
            <person name="Niang G."/>
            <person name="Scheremetjew M."/>
            <person name="Finn R."/>
            <person name="Kale V."/>
            <person name="Holt S."/>
            <person name="Cochrane G."/>
            <person name="Meng A."/>
            <person name="Brown T."/>
            <person name="Cohen L."/>
        </authorList>
    </citation>
    <scope>NUCLEOTIDE SEQUENCE</scope>
    <source>
        <strain evidence="4">WS</strain>
    </source>
</reference>
<keyword evidence="3" id="KW-0732">Signal</keyword>
<feature type="chain" id="PRO_5031569800" evidence="3">
    <location>
        <begin position="20"/>
        <end position="110"/>
    </location>
</feature>